<comment type="cofactor">
    <cofactor evidence="1">
        <name>Mn(2+)</name>
        <dbReference type="ChEBI" id="CHEBI:29035"/>
    </cofactor>
</comment>
<dbReference type="SUPFAM" id="SSF53448">
    <property type="entry name" value="Nucleotide-diphospho-sugar transferases"/>
    <property type="match status" value="1"/>
</dbReference>
<dbReference type="InterPro" id="IPR050256">
    <property type="entry name" value="Glycosyltransferase_2"/>
</dbReference>
<dbReference type="PANTHER" id="PTHR48090:SF10">
    <property type="entry name" value="GLUCOSYL-3-PHOSPHOGLYCERATE SYNTHASE"/>
    <property type="match status" value="1"/>
</dbReference>
<dbReference type="HOGENOM" id="CLU_053119_0_0_11"/>
<evidence type="ECO:0000256" key="9">
    <source>
        <dbReference type="ARBA" id="ARBA00048689"/>
    </source>
</evidence>
<name>D3FFE5_CONWI</name>
<sequence length="329" mass="34945">MNETSSQPTIETPREWLAHRSYSAADYALERIVELKGAAAPTSVSVVLPAREVVETIGPILDALAPLRAAGAIDELVVVDAASADGTAAVAEAHGAIVVQESAVLADHGPAQGKGDALWRSLAVTRGDVVAFLDSDTENFDDRFLRGLLGPLLQEPAVAFVKGAFRRPFRLGETTVPDGGGRVTELVARPLLNLHLPQLAGFVQPLAGEFAARRSLLEQLRFPVGYGVEIATLIDSFRIAGLGALAQVDLGERHNRHQSLRALSAMAYAVMVAAERRIHSTEGAPAVSGPLAFPHEGGLALRHVAVEERPPLAHLNRARRGRRGPAPDQ</sequence>
<dbReference type="InterPro" id="IPR001173">
    <property type="entry name" value="Glyco_trans_2-like"/>
</dbReference>
<proteinExistence type="inferred from homology"/>
<dbReference type="CAZy" id="GT81">
    <property type="family name" value="Glycosyltransferase Family 81"/>
</dbReference>
<reference evidence="12 13" key="1">
    <citation type="journal article" date="2010" name="Stand. Genomic Sci.">
        <title>Complete genome sequence of Conexibacter woesei type strain (ID131577).</title>
        <authorList>
            <person name="Pukall R."/>
            <person name="Lapidus A."/>
            <person name="Glavina Del Rio T."/>
            <person name="Copeland A."/>
            <person name="Tice H."/>
            <person name="Cheng J.-F."/>
            <person name="Lucas S."/>
            <person name="Chen F."/>
            <person name="Nolan M."/>
            <person name="Bruce D."/>
            <person name="Goodwin L."/>
            <person name="Pitluck S."/>
            <person name="Mavromatis K."/>
            <person name="Ivanova N."/>
            <person name="Ovchinnikova G."/>
            <person name="Pati A."/>
            <person name="Chen A."/>
            <person name="Palaniappan K."/>
            <person name="Land M."/>
            <person name="Hauser L."/>
            <person name="Chang Y.-J."/>
            <person name="Jeffries C.D."/>
            <person name="Chain P."/>
            <person name="Meincke L."/>
            <person name="Sims D."/>
            <person name="Brettin T."/>
            <person name="Detter J.C."/>
            <person name="Rohde M."/>
            <person name="Goeker M."/>
            <person name="Bristow J."/>
            <person name="Eisen J.A."/>
            <person name="Markowitz V."/>
            <person name="Kyrpides N.C."/>
            <person name="Klenk H.-P."/>
            <person name="Hugenholtz P."/>
        </authorList>
    </citation>
    <scope>NUCLEOTIDE SEQUENCE [LARGE SCALE GENOMIC DNA]</scope>
    <source>
        <strain evidence="13">DSM 14684 / CIP 108061 / JCM 11494 / NBRC 100937 / ID131577</strain>
    </source>
</reference>
<evidence type="ECO:0000256" key="6">
    <source>
        <dbReference type="ARBA" id="ARBA00022842"/>
    </source>
</evidence>
<keyword evidence="4" id="KW-0328">Glycosyltransferase</keyword>
<dbReference type="Pfam" id="PF00535">
    <property type="entry name" value="Glycos_transf_2"/>
    <property type="match status" value="1"/>
</dbReference>
<dbReference type="InterPro" id="IPR029044">
    <property type="entry name" value="Nucleotide-diphossugar_trans"/>
</dbReference>
<evidence type="ECO:0000313" key="12">
    <source>
        <dbReference type="EMBL" id="ADB53738.1"/>
    </source>
</evidence>
<evidence type="ECO:0000313" key="13">
    <source>
        <dbReference type="Proteomes" id="UP000008229"/>
    </source>
</evidence>
<dbReference type="Proteomes" id="UP000008229">
    <property type="component" value="Chromosome"/>
</dbReference>
<keyword evidence="6" id="KW-0460">Magnesium</keyword>
<evidence type="ECO:0000259" key="11">
    <source>
        <dbReference type="Pfam" id="PF00535"/>
    </source>
</evidence>
<evidence type="ECO:0000256" key="1">
    <source>
        <dbReference type="ARBA" id="ARBA00001936"/>
    </source>
</evidence>
<dbReference type="GO" id="GO:0016757">
    <property type="term" value="F:glycosyltransferase activity"/>
    <property type="evidence" value="ECO:0007669"/>
    <property type="project" value="UniProtKB-KW"/>
</dbReference>
<keyword evidence="5 12" id="KW-0808">Transferase</keyword>
<evidence type="ECO:0000256" key="5">
    <source>
        <dbReference type="ARBA" id="ARBA00022679"/>
    </source>
</evidence>
<evidence type="ECO:0000256" key="4">
    <source>
        <dbReference type="ARBA" id="ARBA00022676"/>
    </source>
</evidence>
<gene>
    <name evidence="12" type="ordered locus">Cwoe_5332</name>
</gene>
<dbReference type="EC" id="2.4.1.266" evidence="7"/>
<dbReference type="STRING" id="469383.Cwoe_5332"/>
<accession>D3FFE5</accession>
<protein>
    <recommendedName>
        <fullName evidence="8">Glucosyl-3-phosphoglycerate synthase</fullName>
        <ecNumber evidence="7">2.4.1.266</ecNumber>
    </recommendedName>
</protein>
<dbReference type="Gene3D" id="3.90.550.10">
    <property type="entry name" value="Spore Coat Polysaccharide Biosynthesis Protein SpsA, Chain A"/>
    <property type="match status" value="1"/>
</dbReference>
<dbReference type="NCBIfam" id="NF010496">
    <property type="entry name" value="PRK13915.1"/>
    <property type="match status" value="1"/>
</dbReference>
<evidence type="ECO:0000256" key="3">
    <source>
        <dbReference type="ARBA" id="ARBA00006739"/>
    </source>
</evidence>
<dbReference type="eggNOG" id="COG1215">
    <property type="taxonomic scope" value="Bacteria"/>
</dbReference>
<evidence type="ECO:0000256" key="10">
    <source>
        <dbReference type="ARBA" id="ARBA00048997"/>
    </source>
</evidence>
<comment type="cofactor">
    <cofactor evidence="2">
        <name>Mg(2+)</name>
        <dbReference type="ChEBI" id="CHEBI:18420"/>
    </cofactor>
</comment>
<comment type="catalytic activity">
    <reaction evidence="9">
        <text>(2R)-3-phosphoglycerate + UDP-alpha-D-glucose = (2R)-2-O-(alpha-D-glucopyranosyl)-3-phospho-glycerate + UDP + H(+)</text>
        <dbReference type="Rhea" id="RHEA:31319"/>
        <dbReference type="ChEBI" id="CHEBI:15378"/>
        <dbReference type="ChEBI" id="CHEBI:58223"/>
        <dbReference type="ChEBI" id="CHEBI:58272"/>
        <dbReference type="ChEBI" id="CHEBI:58885"/>
        <dbReference type="ChEBI" id="CHEBI:62600"/>
        <dbReference type="EC" id="2.4.1.266"/>
    </reaction>
    <physiologicalReaction direction="left-to-right" evidence="9">
        <dbReference type="Rhea" id="RHEA:31320"/>
    </physiologicalReaction>
</comment>
<dbReference type="EMBL" id="CP001854">
    <property type="protein sequence ID" value="ADB53738.1"/>
    <property type="molecule type" value="Genomic_DNA"/>
</dbReference>
<evidence type="ECO:0000256" key="8">
    <source>
        <dbReference type="ARBA" id="ARBA00040894"/>
    </source>
</evidence>
<dbReference type="KEGG" id="cwo:Cwoe_5332"/>
<feature type="domain" description="Glycosyltransferase 2-like" evidence="11">
    <location>
        <begin position="45"/>
        <end position="161"/>
    </location>
</feature>
<reference evidence="13" key="2">
    <citation type="submission" date="2010-01" db="EMBL/GenBank/DDBJ databases">
        <title>The complete genome of Conexibacter woesei DSM 14684.</title>
        <authorList>
            <consortium name="US DOE Joint Genome Institute (JGI-PGF)"/>
            <person name="Lucas S."/>
            <person name="Copeland A."/>
            <person name="Lapidus A."/>
            <person name="Glavina del Rio T."/>
            <person name="Dalin E."/>
            <person name="Tice H."/>
            <person name="Bruce D."/>
            <person name="Goodwin L."/>
            <person name="Pitluck S."/>
            <person name="Kyrpides N."/>
            <person name="Mavromatis K."/>
            <person name="Ivanova N."/>
            <person name="Mikhailova N."/>
            <person name="Chertkov O."/>
            <person name="Brettin T."/>
            <person name="Detter J.C."/>
            <person name="Han C."/>
            <person name="Larimer F."/>
            <person name="Land M."/>
            <person name="Hauser L."/>
            <person name="Markowitz V."/>
            <person name="Cheng J.-F."/>
            <person name="Hugenholtz P."/>
            <person name="Woyke T."/>
            <person name="Wu D."/>
            <person name="Pukall R."/>
            <person name="Steenblock K."/>
            <person name="Schneider S."/>
            <person name="Klenk H.-P."/>
            <person name="Eisen J.A."/>
        </authorList>
    </citation>
    <scope>NUCLEOTIDE SEQUENCE [LARGE SCALE GENOMIC DNA]</scope>
    <source>
        <strain evidence="13">DSM 14684 / CIP 108061 / JCM 11494 / NBRC 100937 / ID131577</strain>
    </source>
</reference>
<dbReference type="AlphaFoldDB" id="D3FFE5"/>
<evidence type="ECO:0000256" key="7">
    <source>
        <dbReference type="ARBA" id="ARBA00039022"/>
    </source>
</evidence>
<organism evidence="12 13">
    <name type="scientific">Conexibacter woesei (strain DSM 14684 / CCUG 47730 / CIP 108061 / JCM 11494 / NBRC 100937 / ID131577)</name>
    <dbReference type="NCBI Taxonomy" id="469383"/>
    <lineage>
        <taxon>Bacteria</taxon>
        <taxon>Bacillati</taxon>
        <taxon>Actinomycetota</taxon>
        <taxon>Thermoleophilia</taxon>
        <taxon>Solirubrobacterales</taxon>
        <taxon>Conexibacteraceae</taxon>
        <taxon>Conexibacter</taxon>
    </lineage>
</organism>
<dbReference type="PANTHER" id="PTHR48090">
    <property type="entry name" value="UNDECAPRENYL-PHOSPHATE 4-DEOXY-4-FORMAMIDO-L-ARABINOSE TRANSFERASE-RELATED"/>
    <property type="match status" value="1"/>
</dbReference>
<evidence type="ECO:0000256" key="2">
    <source>
        <dbReference type="ARBA" id="ARBA00001946"/>
    </source>
</evidence>
<dbReference type="RefSeq" id="WP_012936789.1">
    <property type="nucleotide sequence ID" value="NC_013739.1"/>
</dbReference>
<comment type="similarity">
    <text evidence="3">Belongs to the glycosyltransferase 2 family.</text>
</comment>
<keyword evidence="13" id="KW-1185">Reference proteome</keyword>
<comment type="catalytic activity">
    <reaction evidence="10">
        <text>an NDP-alpha-D-glucose + (2R)-3-phosphoglycerate = (2R)-2-O-(alpha-D-glucopyranosyl)-3-phospho-glycerate + a ribonucleoside 5'-diphosphate + H(+)</text>
        <dbReference type="Rhea" id="RHEA:47244"/>
        <dbReference type="ChEBI" id="CHEBI:15378"/>
        <dbReference type="ChEBI" id="CHEBI:57930"/>
        <dbReference type="ChEBI" id="CHEBI:58272"/>
        <dbReference type="ChEBI" id="CHEBI:62600"/>
        <dbReference type="ChEBI" id="CHEBI:76533"/>
        <dbReference type="EC" id="2.4.1.266"/>
    </reaction>
    <physiologicalReaction direction="left-to-right" evidence="10">
        <dbReference type="Rhea" id="RHEA:47245"/>
    </physiologicalReaction>
</comment>